<evidence type="ECO:0000313" key="7">
    <source>
        <dbReference type="Proteomes" id="UP000014115"/>
    </source>
</evidence>
<evidence type="ECO:0000256" key="5">
    <source>
        <dbReference type="ARBA" id="ARBA00023033"/>
    </source>
</evidence>
<dbReference type="CDD" id="cd04730">
    <property type="entry name" value="NPD_like"/>
    <property type="match status" value="1"/>
</dbReference>
<dbReference type="eggNOG" id="COG2070">
    <property type="taxonomic scope" value="Bacteria"/>
</dbReference>
<keyword evidence="3" id="KW-0288">FMN</keyword>
<dbReference type="Pfam" id="PF03060">
    <property type="entry name" value="NMO"/>
    <property type="match status" value="1"/>
</dbReference>
<dbReference type="PANTHER" id="PTHR42747">
    <property type="entry name" value="NITRONATE MONOOXYGENASE-RELATED"/>
    <property type="match status" value="1"/>
</dbReference>
<reference evidence="6 7" key="1">
    <citation type="journal article" date="2012" name="J. Bacteriol.">
        <title>Genome Sequence of Idiomarina xiamenensis Type Strain 10-D-4.</title>
        <authorList>
            <person name="Lai Q."/>
            <person name="Wang L."/>
            <person name="Wang W."/>
            <person name="Shao Z."/>
        </authorList>
    </citation>
    <scope>NUCLEOTIDE SEQUENCE [LARGE SCALE GENOMIC DNA]</scope>
    <source>
        <strain evidence="6 7">10-D-4</strain>
    </source>
</reference>
<evidence type="ECO:0000256" key="2">
    <source>
        <dbReference type="ARBA" id="ARBA00022630"/>
    </source>
</evidence>
<dbReference type="STRING" id="740709.A10D4_00405"/>
<keyword evidence="7" id="KW-1185">Reference proteome</keyword>
<proteinExistence type="inferred from homology"/>
<dbReference type="PANTHER" id="PTHR42747:SF4">
    <property type="entry name" value="BLR1330 PROTEIN"/>
    <property type="match status" value="1"/>
</dbReference>
<dbReference type="PATRIC" id="fig|740709.3.peg.82"/>
<keyword evidence="2" id="KW-0285">Flavoprotein</keyword>
<evidence type="ECO:0000256" key="1">
    <source>
        <dbReference type="ARBA" id="ARBA00009881"/>
    </source>
</evidence>
<protein>
    <submittedName>
        <fullName evidence="6">2-nitropropane dioxygenase</fullName>
    </submittedName>
</protein>
<dbReference type="OrthoDB" id="9778912at2"/>
<dbReference type="AlphaFoldDB" id="K2JVS3"/>
<dbReference type="GO" id="GO:0018580">
    <property type="term" value="F:nitronate monooxygenase activity"/>
    <property type="evidence" value="ECO:0007669"/>
    <property type="project" value="InterPro"/>
</dbReference>
<dbReference type="EMBL" id="AMRG01000001">
    <property type="protein sequence ID" value="EKE87511.1"/>
    <property type="molecule type" value="Genomic_DNA"/>
</dbReference>
<dbReference type="GO" id="GO:0051213">
    <property type="term" value="F:dioxygenase activity"/>
    <property type="evidence" value="ECO:0007669"/>
    <property type="project" value="UniProtKB-KW"/>
</dbReference>
<keyword evidence="4" id="KW-0560">Oxidoreductase</keyword>
<sequence length="313" mass="33451">MALPESFRGRLRLPVVAAPMFLVSSPELVIEGCRSGVIGTLPALNFRTSEQFEQALQLFHDKLDDSHAPWGVNLIMHESNTRLEEDLALLEKYQAPLVITSLGINEAVIKRVQAWGGVVFHDIAMLRHAQKAAAAGVDGIIAVAGGAGGHAGVINPFALVKEIRSFFDGTLLLAGAISQGEQILAAQLLGADLAYLGTRFIVANESWAAPEYKQMVTETSSSDIVYTSAVSGVGANFMAPSLAQAGLDPKALALKPFGGKLKDLQDEAKAWKNIWSAGQGVGSIKQTAPIAEIVGQLEKEYQQAFRHADDLRP</sequence>
<evidence type="ECO:0000256" key="3">
    <source>
        <dbReference type="ARBA" id="ARBA00022643"/>
    </source>
</evidence>
<keyword evidence="6" id="KW-0223">Dioxygenase</keyword>
<evidence type="ECO:0000256" key="4">
    <source>
        <dbReference type="ARBA" id="ARBA00023002"/>
    </source>
</evidence>
<dbReference type="SUPFAM" id="SSF51412">
    <property type="entry name" value="Inosine monophosphate dehydrogenase (IMPDH)"/>
    <property type="match status" value="1"/>
</dbReference>
<dbReference type="RefSeq" id="WP_008487006.1">
    <property type="nucleotide sequence ID" value="NZ_AMRG01000001.1"/>
</dbReference>
<evidence type="ECO:0000313" key="6">
    <source>
        <dbReference type="EMBL" id="EKE87511.1"/>
    </source>
</evidence>
<name>K2JVS3_9GAMM</name>
<keyword evidence="5" id="KW-0503">Monooxygenase</keyword>
<comment type="similarity">
    <text evidence="1">Belongs to the nitronate monooxygenase family. NMO class I subfamily.</text>
</comment>
<dbReference type="InterPro" id="IPR004136">
    <property type="entry name" value="NMO"/>
</dbReference>
<gene>
    <name evidence="6" type="ORF">A10D4_00405</name>
</gene>
<accession>K2JVS3</accession>
<dbReference type="Gene3D" id="3.20.20.70">
    <property type="entry name" value="Aldolase class I"/>
    <property type="match status" value="1"/>
</dbReference>
<comment type="caution">
    <text evidence="6">The sequence shown here is derived from an EMBL/GenBank/DDBJ whole genome shotgun (WGS) entry which is preliminary data.</text>
</comment>
<dbReference type="InterPro" id="IPR013785">
    <property type="entry name" value="Aldolase_TIM"/>
</dbReference>
<organism evidence="6 7">
    <name type="scientific">Idiomarina xiamenensis 10-D-4</name>
    <dbReference type="NCBI Taxonomy" id="740709"/>
    <lineage>
        <taxon>Bacteria</taxon>
        <taxon>Pseudomonadati</taxon>
        <taxon>Pseudomonadota</taxon>
        <taxon>Gammaproteobacteria</taxon>
        <taxon>Alteromonadales</taxon>
        <taxon>Idiomarinaceae</taxon>
        <taxon>Idiomarina</taxon>
    </lineage>
</organism>
<dbReference type="Proteomes" id="UP000014115">
    <property type="component" value="Unassembled WGS sequence"/>
</dbReference>